<dbReference type="Proteomes" id="UP000199259">
    <property type="component" value="Unassembled WGS sequence"/>
</dbReference>
<evidence type="ECO:0000256" key="1">
    <source>
        <dbReference type="SAM" id="Phobius"/>
    </source>
</evidence>
<sequence length="192" mass="21190">MDFLKRTCSVFFIFFLLSTITTAVNAEPLHINSALGMDMGTDTVLINGTGIFLTTGDSWDFYQGYSLSVKSVNPDKKQVWVKLLHDGELLQDDILSEGDIFAYSKSSEILSITVDTIYVSPGGELITFKPVYQYLDDDYPEPEIVETTNNSVQEEDQNSTGDPSTVQTGGFTILQAFACISALILCRVAIKK</sequence>
<dbReference type="InterPro" id="IPR006457">
    <property type="entry name" value="S_layer-rel_Mac"/>
</dbReference>
<keyword evidence="1" id="KW-1133">Transmembrane helix</keyword>
<dbReference type="AlphaFoldDB" id="A0A7Z7AXT4"/>
<proteinExistence type="predicted"/>
<feature type="domain" description="S-layer family duplication" evidence="2">
    <location>
        <begin position="49"/>
        <end position="139"/>
    </location>
</feature>
<keyword evidence="4" id="KW-1185">Reference proteome</keyword>
<gene>
    <name evidence="3" type="ORF">SAMN04488589_0247</name>
</gene>
<keyword evidence="1" id="KW-0472">Membrane</keyword>
<reference evidence="3 4" key="1">
    <citation type="submission" date="2016-10" db="EMBL/GenBank/DDBJ databases">
        <authorList>
            <person name="Varghese N."/>
            <person name="Submissions S."/>
        </authorList>
    </citation>
    <scope>NUCLEOTIDE SEQUENCE [LARGE SCALE GENOMIC DNA]</scope>
    <source>
        <strain evidence="3 4">PL 12/M</strain>
    </source>
</reference>
<feature type="transmembrane region" description="Helical" evidence="1">
    <location>
        <begin position="169"/>
        <end position="190"/>
    </location>
</feature>
<evidence type="ECO:0000313" key="3">
    <source>
        <dbReference type="EMBL" id="SDF29092.1"/>
    </source>
</evidence>
<keyword evidence="1" id="KW-0812">Transmembrane</keyword>
<dbReference type="Pfam" id="PF07752">
    <property type="entry name" value="S-layer"/>
    <property type="match status" value="1"/>
</dbReference>
<dbReference type="Gene3D" id="2.60.98.40">
    <property type="match status" value="1"/>
</dbReference>
<accession>A0A7Z7AXT4</accession>
<dbReference type="EMBL" id="FNCA01000001">
    <property type="protein sequence ID" value="SDF29092.1"/>
    <property type="molecule type" value="Genomic_DNA"/>
</dbReference>
<protein>
    <submittedName>
        <fullName evidence="3">S-layer protein</fullName>
    </submittedName>
</protein>
<evidence type="ECO:0000313" key="4">
    <source>
        <dbReference type="Proteomes" id="UP000199259"/>
    </source>
</evidence>
<evidence type="ECO:0000259" key="2">
    <source>
        <dbReference type="Pfam" id="PF07752"/>
    </source>
</evidence>
<name>A0A7Z7AXT4_9EURY</name>
<comment type="caution">
    <text evidence="3">The sequence shown here is derived from an EMBL/GenBank/DDBJ whole genome shotgun (WGS) entry which is preliminary data.</text>
</comment>
<organism evidence="3 4">
    <name type="scientific">Methanolobus vulcani</name>
    <dbReference type="NCBI Taxonomy" id="38026"/>
    <lineage>
        <taxon>Archaea</taxon>
        <taxon>Methanobacteriati</taxon>
        <taxon>Methanobacteriota</taxon>
        <taxon>Stenosarchaea group</taxon>
        <taxon>Methanomicrobia</taxon>
        <taxon>Methanosarcinales</taxon>
        <taxon>Methanosarcinaceae</taxon>
        <taxon>Methanolobus</taxon>
    </lineage>
</organism>